<accession>C9MX30</accession>
<proteinExistence type="predicted"/>
<dbReference type="Proteomes" id="UP000006233">
    <property type="component" value="Unassembled WGS sequence"/>
</dbReference>
<name>C9MX30_9FUSO</name>
<organism evidence="1 2">
    <name type="scientific">Leptotrichia hofstadii F0254</name>
    <dbReference type="NCBI Taxonomy" id="634994"/>
    <lineage>
        <taxon>Bacteria</taxon>
        <taxon>Fusobacteriati</taxon>
        <taxon>Fusobacteriota</taxon>
        <taxon>Fusobacteriia</taxon>
        <taxon>Fusobacteriales</taxon>
        <taxon>Leptotrichiaceae</taxon>
        <taxon>Leptotrichia</taxon>
    </lineage>
</organism>
<evidence type="ECO:0000313" key="1">
    <source>
        <dbReference type="EMBL" id="EEX75046.1"/>
    </source>
</evidence>
<gene>
    <name evidence="1" type="ORF">GCWU000323_01101</name>
</gene>
<sequence length="84" mass="9792">MAKTLTEHFAGNILEKDIFLRISNTLINTKYIVTVELLDTNSNSPYILVRMAAGENVAIFRGDIEEIRKMYEWILNFLDVHEFK</sequence>
<protein>
    <submittedName>
        <fullName evidence="1">Uncharacterized protein</fullName>
    </submittedName>
</protein>
<reference evidence="1 2" key="1">
    <citation type="submission" date="2009-09" db="EMBL/GenBank/DDBJ databases">
        <authorList>
            <person name="Weinstock G."/>
            <person name="Sodergren E."/>
            <person name="Clifton S."/>
            <person name="Fulton L."/>
            <person name="Fulton B."/>
            <person name="Courtney L."/>
            <person name="Fronick C."/>
            <person name="Harrison M."/>
            <person name="Strong C."/>
            <person name="Farmer C."/>
            <person name="Delahaunty K."/>
            <person name="Markovic C."/>
            <person name="Hall O."/>
            <person name="Minx P."/>
            <person name="Tomlinson C."/>
            <person name="Mitreva M."/>
            <person name="Nelson J."/>
            <person name="Hou S."/>
            <person name="Wollam A."/>
            <person name="Pepin K.H."/>
            <person name="Johnson M."/>
            <person name="Bhonagiri V."/>
            <person name="Nash W.E."/>
            <person name="Warren W."/>
            <person name="Chinwalla A."/>
            <person name="Mardis E.R."/>
            <person name="Wilson R.K."/>
        </authorList>
    </citation>
    <scope>NUCLEOTIDE SEQUENCE [LARGE SCALE GENOMIC DNA]</scope>
    <source>
        <strain evidence="1 2">F0254</strain>
    </source>
</reference>
<evidence type="ECO:0000313" key="2">
    <source>
        <dbReference type="Proteomes" id="UP000006233"/>
    </source>
</evidence>
<dbReference type="HOGENOM" id="CLU_2523496_0_0_0"/>
<dbReference type="RefSeq" id="WP_006804438.1">
    <property type="nucleotide sequence ID" value="NZ_GG700632.1"/>
</dbReference>
<dbReference type="AlphaFoldDB" id="C9MX30"/>
<dbReference type="STRING" id="634994.GCWU000323_01101"/>
<comment type="caution">
    <text evidence="1">The sequence shown here is derived from an EMBL/GenBank/DDBJ whole genome shotgun (WGS) entry which is preliminary data.</text>
</comment>
<dbReference type="EMBL" id="ACVB02000008">
    <property type="protein sequence ID" value="EEX75046.1"/>
    <property type="molecule type" value="Genomic_DNA"/>
</dbReference>